<dbReference type="Proteomes" id="UP000053558">
    <property type="component" value="Unassembled WGS sequence"/>
</dbReference>
<evidence type="ECO:0008006" key="5">
    <source>
        <dbReference type="Google" id="ProtNLM"/>
    </source>
</evidence>
<dbReference type="OrthoDB" id="412788at2759"/>
<feature type="region of interest" description="Disordered" evidence="2">
    <location>
        <begin position="1"/>
        <end position="29"/>
    </location>
</feature>
<dbReference type="KEGG" id="cput:CONPUDRAFT_90987"/>
<proteinExistence type="inferred from homology"/>
<feature type="compositionally biased region" description="Basic and acidic residues" evidence="2">
    <location>
        <begin position="1"/>
        <end position="14"/>
    </location>
</feature>
<gene>
    <name evidence="3" type="ORF">CONPUDRAFT_90987</name>
</gene>
<evidence type="ECO:0000256" key="1">
    <source>
        <dbReference type="ARBA" id="ARBA00023604"/>
    </source>
</evidence>
<comment type="similarity">
    <text evidence="1">Belongs to the asaB hydroxylase/desaturase family.</text>
</comment>
<dbReference type="GO" id="GO:0016491">
    <property type="term" value="F:oxidoreductase activity"/>
    <property type="evidence" value="ECO:0007669"/>
    <property type="project" value="InterPro"/>
</dbReference>
<evidence type="ECO:0000313" key="4">
    <source>
        <dbReference type="Proteomes" id="UP000053558"/>
    </source>
</evidence>
<evidence type="ECO:0000256" key="2">
    <source>
        <dbReference type="SAM" id="MobiDB-lite"/>
    </source>
</evidence>
<dbReference type="InterPro" id="IPR044053">
    <property type="entry name" value="AsaB-like"/>
</dbReference>
<dbReference type="PANTHER" id="PTHR34598">
    <property type="entry name" value="BLL6449 PROTEIN"/>
    <property type="match status" value="1"/>
</dbReference>
<dbReference type="RefSeq" id="XP_007770024.1">
    <property type="nucleotide sequence ID" value="XM_007771834.1"/>
</dbReference>
<dbReference type="OMA" id="FIYPERE"/>
<organism evidence="3 4">
    <name type="scientific">Coniophora puteana (strain RWD-64-598)</name>
    <name type="common">Brown rot fungus</name>
    <dbReference type="NCBI Taxonomy" id="741705"/>
    <lineage>
        <taxon>Eukaryota</taxon>
        <taxon>Fungi</taxon>
        <taxon>Dikarya</taxon>
        <taxon>Basidiomycota</taxon>
        <taxon>Agaricomycotina</taxon>
        <taxon>Agaricomycetes</taxon>
        <taxon>Agaricomycetidae</taxon>
        <taxon>Boletales</taxon>
        <taxon>Coniophorineae</taxon>
        <taxon>Coniophoraceae</taxon>
        <taxon>Coniophora</taxon>
    </lineage>
</organism>
<name>A0A5M3MK91_CONPW</name>
<dbReference type="AlphaFoldDB" id="A0A5M3MK91"/>
<sequence length="257" mass="29467">MTDRAWSHGDDNKAPYRYASEPPEGVPTTNVAEEPHKVIIRDVRARPDATGLDKTGFEFLLYPSKEANFDNEERVKKEYYAEVEDILKKRTGAHRVFIFDHTIRVHIDQTTEAAVQRVRDHMGDEAEQLLKGRFCIINVWRPIENTVAHSPLALADYRSIDKERDLVATRLLYPNKVGGTFDVRFNPSHEWKYLADQTIDEVTLIKCFDSDASKARMTPHTAFWDPTSPADAPERQSIEVRALVFINDKNESLRAAL</sequence>
<dbReference type="PANTHER" id="PTHR34598:SF3">
    <property type="entry name" value="OXIDOREDUCTASE AN1597"/>
    <property type="match status" value="1"/>
</dbReference>
<dbReference type="NCBIfam" id="NF041278">
    <property type="entry name" value="CmcJ_NvfI_EfuI"/>
    <property type="match status" value="1"/>
</dbReference>
<accession>A0A5M3MK91</accession>
<reference evidence="4" key="1">
    <citation type="journal article" date="2012" name="Science">
        <title>The Paleozoic origin of enzymatic lignin decomposition reconstructed from 31 fungal genomes.</title>
        <authorList>
            <person name="Floudas D."/>
            <person name="Binder M."/>
            <person name="Riley R."/>
            <person name="Barry K."/>
            <person name="Blanchette R.A."/>
            <person name="Henrissat B."/>
            <person name="Martinez A.T."/>
            <person name="Otillar R."/>
            <person name="Spatafora J.W."/>
            <person name="Yadav J.S."/>
            <person name="Aerts A."/>
            <person name="Benoit I."/>
            <person name="Boyd A."/>
            <person name="Carlson A."/>
            <person name="Copeland A."/>
            <person name="Coutinho P.M."/>
            <person name="de Vries R.P."/>
            <person name="Ferreira P."/>
            <person name="Findley K."/>
            <person name="Foster B."/>
            <person name="Gaskell J."/>
            <person name="Glotzer D."/>
            <person name="Gorecki P."/>
            <person name="Heitman J."/>
            <person name="Hesse C."/>
            <person name="Hori C."/>
            <person name="Igarashi K."/>
            <person name="Jurgens J.A."/>
            <person name="Kallen N."/>
            <person name="Kersten P."/>
            <person name="Kohler A."/>
            <person name="Kuees U."/>
            <person name="Kumar T.K.A."/>
            <person name="Kuo A."/>
            <person name="LaButti K."/>
            <person name="Larrondo L.F."/>
            <person name="Lindquist E."/>
            <person name="Ling A."/>
            <person name="Lombard V."/>
            <person name="Lucas S."/>
            <person name="Lundell T."/>
            <person name="Martin R."/>
            <person name="McLaughlin D.J."/>
            <person name="Morgenstern I."/>
            <person name="Morin E."/>
            <person name="Murat C."/>
            <person name="Nagy L.G."/>
            <person name="Nolan M."/>
            <person name="Ohm R.A."/>
            <person name="Patyshakuliyeva A."/>
            <person name="Rokas A."/>
            <person name="Ruiz-Duenas F.J."/>
            <person name="Sabat G."/>
            <person name="Salamov A."/>
            <person name="Samejima M."/>
            <person name="Schmutz J."/>
            <person name="Slot J.C."/>
            <person name="St John F."/>
            <person name="Stenlid J."/>
            <person name="Sun H."/>
            <person name="Sun S."/>
            <person name="Syed K."/>
            <person name="Tsang A."/>
            <person name="Wiebenga A."/>
            <person name="Young D."/>
            <person name="Pisabarro A."/>
            <person name="Eastwood D.C."/>
            <person name="Martin F."/>
            <person name="Cullen D."/>
            <person name="Grigoriev I.V."/>
            <person name="Hibbett D.S."/>
        </authorList>
    </citation>
    <scope>NUCLEOTIDE SEQUENCE [LARGE SCALE GENOMIC DNA]</scope>
    <source>
        <strain evidence="4">RWD-64-598 SS2</strain>
    </source>
</reference>
<comment type="caution">
    <text evidence="3">The sequence shown here is derived from an EMBL/GenBank/DDBJ whole genome shotgun (WGS) entry which is preliminary data.</text>
</comment>
<dbReference type="GeneID" id="19211430"/>
<evidence type="ECO:0000313" key="3">
    <source>
        <dbReference type="EMBL" id="EIW79648.1"/>
    </source>
</evidence>
<dbReference type="EMBL" id="JH711580">
    <property type="protein sequence ID" value="EIW79648.1"/>
    <property type="molecule type" value="Genomic_DNA"/>
</dbReference>
<keyword evidence="4" id="KW-1185">Reference proteome</keyword>
<protein>
    <recommendedName>
        <fullName evidence="5">Methyltransferase</fullName>
    </recommendedName>
</protein>